<protein>
    <submittedName>
        <fullName evidence="9">Hsp70 protein</fullName>
    </submittedName>
</protein>
<keyword evidence="2 6" id="KW-0547">Nucleotide-binding</keyword>
<evidence type="ECO:0000256" key="6">
    <source>
        <dbReference type="RuleBase" id="RU003322"/>
    </source>
</evidence>
<reference evidence="9 10" key="1">
    <citation type="submission" date="2019-06" db="EMBL/GenBank/DDBJ databases">
        <title>Sequencing the genomes of 1000 actinobacteria strains.</title>
        <authorList>
            <person name="Klenk H.-P."/>
        </authorList>
    </citation>
    <scope>NUCLEOTIDE SEQUENCE [LARGE SCALE GENOMIC DNA]</scope>
    <source>
        <strain evidence="9 10">DSM 45928</strain>
    </source>
</reference>
<dbReference type="FunCoup" id="A0A543AZY1">
    <property type="interactions" value="6"/>
</dbReference>
<feature type="compositionally biased region" description="Basic and acidic residues" evidence="7">
    <location>
        <begin position="374"/>
        <end position="387"/>
    </location>
</feature>
<dbReference type="PROSITE" id="PS00329">
    <property type="entry name" value="HSP70_2"/>
    <property type="match status" value="1"/>
</dbReference>
<evidence type="ECO:0000256" key="5">
    <source>
        <dbReference type="ARBA" id="ARBA00023186"/>
    </source>
</evidence>
<dbReference type="Pfam" id="PF00012">
    <property type="entry name" value="HSP70"/>
    <property type="match status" value="1"/>
</dbReference>
<evidence type="ECO:0000256" key="1">
    <source>
        <dbReference type="ARBA" id="ARBA00007381"/>
    </source>
</evidence>
<dbReference type="InParanoid" id="A0A543AZY1"/>
<dbReference type="PROSITE" id="PS01036">
    <property type="entry name" value="HSP70_3"/>
    <property type="match status" value="1"/>
</dbReference>
<feature type="transmembrane region" description="Helical" evidence="8">
    <location>
        <begin position="432"/>
        <end position="465"/>
    </location>
</feature>
<feature type="transmembrane region" description="Helical" evidence="8">
    <location>
        <begin position="578"/>
        <end position="596"/>
    </location>
</feature>
<dbReference type="Gene3D" id="3.90.640.10">
    <property type="entry name" value="Actin, Chain A, domain 4"/>
    <property type="match status" value="1"/>
</dbReference>
<organism evidence="9 10">
    <name type="scientific">Stackebrandtia endophytica</name>
    <dbReference type="NCBI Taxonomy" id="1496996"/>
    <lineage>
        <taxon>Bacteria</taxon>
        <taxon>Bacillati</taxon>
        <taxon>Actinomycetota</taxon>
        <taxon>Actinomycetes</taxon>
        <taxon>Glycomycetales</taxon>
        <taxon>Glycomycetaceae</taxon>
        <taxon>Stackebrandtia</taxon>
    </lineage>
</organism>
<keyword evidence="5" id="KW-0143">Chaperone</keyword>
<keyword evidence="3 6" id="KW-0067">ATP-binding</keyword>
<evidence type="ECO:0000256" key="3">
    <source>
        <dbReference type="ARBA" id="ARBA00022840"/>
    </source>
</evidence>
<keyword evidence="8" id="KW-1133">Transmembrane helix</keyword>
<evidence type="ECO:0000256" key="7">
    <source>
        <dbReference type="SAM" id="MobiDB-lite"/>
    </source>
</evidence>
<dbReference type="EMBL" id="VFOW01000001">
    <property type="protein sequence ID" value="TQL78060.1"/>
    <property type="molecule type" value="Genomic_DNA"/>
</dbReference>
<evidence type="ECO:0000256" key="8">
    <source>
        <dbReference type="SAM" id="Phobius"/>
    </source>
</evidence>
<feature type="transmembrane region" description="Helical" evidence="8">
    <location>
        <begin position="631"/>
        <end position="652"/>
    </location>
</feature>
<dbReference type="AlphaFoldDB" id="A0A543AZY1"/>
<dbReference type="Proteomes" id="UP000317043">
    <property type="component" value="Unassembled WGS sequence"/>
</dbReference>
<dbReference type="InterPro" id="IPR013126">
    <property type="entry name" value="Hsp_70_fam"/>
</dbReference>
<proteinExistence type="inferred from homology"/>
<dbReference type="PRINTS" id="PR00301">
    <property type="entry name" value="HEATSHOCK70"/>
</dbReference>
<dbReference type="InterPro" id="IPR043129">
    <property type="entry name" value="ATPase_NBD"/>
</dbReference>
<gene>
    <name evidence="9" type="ORF">FB566_3636</name>
</gene>
<dbReference type="SUPFAM" id="SSF53067">
    <property type="entry name" value="Actin-like ATPase domain"/>
    <property type="match status" value="2"/>
</dbReference>
<evidence type="ECO:0000256" key="2">
    <source>
        <dbReference type="ARBA" id="ARBA00022741"/>
    </source>
</evidence>
<dbReference type="Gene3D" id="3.30.420.40">
    <property type="match status" value="2"/>
</dbReference>
<feature type="region of interest" description="Disordered" evidence="7">
    <location>
        <begin position="349"/>
        <end position="418"/>
    </location>
</feature>
<feature type="transmembrane region" description="Helical" evidence="8">
    <location>
        <begin position="603"/>
        <end position="625"/>
    </location>
</feature>
<dbReference type="PANTHER" id="PTHR19375">
    <property type="entry name" value="HEAT SHOCK PROTEIN 70KDA"/>
    <property type="match status" value="1"/>
</dbReference>
<evidence type="ECO:0000256" key="4">
    <source>
        <dbReference type="ARBA" id="ARBA00023016"/>
    </source>
</evidence>
<feature type="transmembrane region" description="Helical" evidence="8">
    <location>
        <begin position="477"/>
        <end position="496"/>
    </location>
</feature>
<keyword evidence="4" id="KW-0346">Stress response</keyword>
<accession>A0A543AZY1</accession>
<dbReference type="InterPro" id="IPR018181">
    <property type="entry name" value="Heat_shock_70_CS"/>
</dbReference>
<evidence type="ECO:0000313" key="10">
    <source>
        <dbReference type="Proteomes" id="UP000317043"/>
    </source>
</evidence>
<sequence length="676" mass="73152">MSGNMRLGVDFGTSHTVALLRDGDAVTPLIFDGTPLLPSAVYATEDGRLRVGRDALHSARIDPVRFEPNPKRRVDDGSILLGDNECDVVTVFAAVLGRVRDECVRVAGHVPATTLTHPATWGSARRMVLEDAATAAGFPDVRIRAEPVAAATYFARQTDVDLPVGSAVVVFDFGGGTFDVSVVRRTTEEFEVLSVDGVDDLGGVDIDHRLMEHLGRQFSDAPEWNRLMQPAAPEDRRGRRTFVDDVRSVKEQLSRHARADLLIPLVNRETHLTREELEQVTGPMLERAMRVTTAVIRASRLESGQVAGVFLVGGASRMPLVATLLHRHTGIAPTVIDQPELVVAHGATLEPAQPTPPQRQTVSSPPTPSGISPEDQRPELPHPDHRLPSGPVPPPHPPLSAPAAVTAPASGTDHQQPDERQPWALKLAKIAVWAQVLALLAGSVVYLPSFWSAVLLLASIAGAITVTRRRRSRLHEAISLGSQYLVIGLTYWLVFVDSWETVAVAVLLLTEVMAISMLHAAAGWFSGVSVRRSVWWLKLTKVLMAGQFALLVFVGVFPMHWTADNYARSFAADAAEVVPFYIAVVIGAGFAFWGLMRQPPMAWGWWTAVLMRCYLVGAALLVFVMTGGHLAVVPLVAAVGPSVAIISLVIAARRFYLRPVEGGLDVEPKPGVPAMV</sequence>
<keyword evidence="8" id="KW-0472">Membrane</keyword>
<feature type="transmembrane region" description="Helical" evidence="8">
    <location>
        <begin position="539"/>
        <end position="558"/>
    </location>
</feature>
<feature type="compositionally biased region" description="Pro residues" evidence="7">
    <location>
        <begin position="390"/>
        <end position="400"/>
    </location>
</feature>
<dbReference type="GO" id="GO:0005524">
    <property type="term" value="F:ATP binding"/>
    <property type="evidence" value="ECO:0007669"/>
    <property type="project" value="UniProtKB-KW"/>
</dbReference>
<dbReference type="GO" id="GO:0140662">
    <property type="term" value="F:ATP-dependent protein folding chaperone"/>
    <property type="evidence" value="ECO:0007669"/>
    <property type="project" value="InterPro"/>
</dbReference>
<comment type="caution">
    <text evidence="9">The sequence shown here is derived from an EMBL/GenBank/DDBJ whole genome shotgun (WGS) entry which is preliminary data.</text>
</comment>
<evidence type="ECO:0000313" key="9">
    <source>
        <dbReference type="EMBL" id="TQL78060.1"/>
    </source>
</evidence>
<dbReference type="OrthoDB" id="9766019at2"/>
<keyword evidence="10" id="KW-1185">Reference proteome</keyword>
<keyword evidence="8" id="KW-0812">Transmembrane</keyword>
<comment type="similarity">
    <text evidence="1 6">Belongs to the heat shock protein 70 family.</text>
</comment>
<feature type="transmembrane region" description="Helical" evidence="8">
    <location>
        <begin position="502"/>
        <end position="527"/>
    </location>
</feature>
<name>A0A543AZY1_9ACTN</name>